<organism evidence="1 2">
    <name type="scientific">Virgibacillus massiliensis</name>
    <dbReference type="NCBI Taxonomy" id="1462526"/>
    <lineage>
        <taxon>Bacteria</taxon>
        <taxon>Bacillati</taxon>
        <taxon>Bacillota</taxon>
        <taxon>Bacilli</taxon>
        <taxon>Bacillales</taxon>
        <taxon>Bacillaceae</taxon>
        <taxon>Virgibacillus</taxon>
    </lineage>
</organism>
<gene>
    <name evidence="1" type="ORF">BN990_01806</name>
</gene>
<evidence type="ECO:0000313" key="1">
    <source>
        <dbReference type="EMBL" id="CDQ39501.1"/>
    </source>
</evidence>
<dbReference type="EMBL" id="CCDP010000001">
    <property type="protein sequence ID" value="CDQ39501.1"/>
    <property type="molecule type" value="Genomic_DNA"/>
</dbReference>
<dbReference type="Proteomes" id="UP000028875">
    <property type="component" value="Unassembled WGS sequence"/>
</dbReference>
<dbReference type="AlphaFoldDB" id="A0A024QC59"/>
<protein>
    <submittedName>
        <fullName evidence="1">Uncharacterized protein</fullName>
    </submittedName>
</protein>
<proteinExistence type="predicted"/>
<dbReference type="RefSeq" id="WP_038243506.1">
    <property type="nucleotide sequence ID" value="NZ_BNER01000002.1"/>
</dbReference>
<dbReference type="STRING" id="1462526.BN990_01806"/>
<accession>A0A024QC59</accession>
<reference evidence="1 2" key="1">
    <citation type="submission" date="2014-03" db="EMBL/GenBank/DDBJ databases">
        <authorList>
            <person name="Urmite Genomes U."/>
        </authorList>
    </citation>
    <scope>NUCLEOTIDE SEQUENCE [LARGE SCALE GENOMIC DNA]</scope>
    <source>
        <strain evidence="1 2">Vm-5</strain>
    </source>
</reference>
<keyword evidence="2" id="KW-1185">Reference proteome</keyword>
<evidence type="ECO:0000313" key="2">
    <source>
        <dbReference type="Proteomes" id="UP000028875"/>
    </source>
</evidence>
<comment type="caution">
    <text evidence="1">The sequence shown here is derived from an EMBL/GenBank/DDBJ whole genome shotgun (WGS) entry which is preliminary data.</text>
</comment>
<sequence>MNGLRIKTVDGEDALFKGKDAEKIYNSINNAGAKGAAWAGPIKLENGWSVTFVLSNIISMSTK</sequence>
<name>A0A024QC59_9BACI</name>
<reference evidence="2" key="2">
    <citation type="submission" date="2014-05" db="EMBL/GenBank/DDBJ databases">
        <title>Draft genome sequence of Virgibacillus massiliensis Vm-5.</title>
        <authorList>
            <person name="Khelaifia S."/>
            <person name="Croce O."/>
            <person name="Lagier J.C."/>
            <person name="Raoult D."/>
        </authorList>
    </citation>
    <scope>NUCLEOTIDE SEQUENCE [LARGE SCALE GENOMIC DNA]</scope>
    <source>
        <strain evidence="2">Vm-5</strain>
    </source>
</reference>